<gene>
    <name evidence="8" type="ORF">GCM10022378_02690</name>
</gene>
<dbReference type="RefSeq" id="WP_344700824.1">
    <property type="nucleotide sequence ID" value="NZ_BAABCK010000011.1"/>
</dbReference>
<keyword evidence="1" id="KW-0963">Cytoplasm</keyword>
<accession>A0ABP7E8L1</accession>
<keyword evidence="4" id="KW-1015">Disulfide bond</keyword>
<dbReference type="Pfam" id="PF01451">
    <property type="entry name" value="LMWPc"/>
    <property type="match status" value="1"/>
</dbReference>
<dbReference type="EC" id="1.20.4.4" evidence="6"/>
<keyword evidence="5" id="KW-0676">Redox-active center</keyword>
<protein>
    <recommendedName>
        <fullName evidence="6">Arsenate reductase</fullName>
        <ecNumber evidence="6">1.20.4.4</ecNumber>
    </recommendedName>
</protein>
<keyword evidence="3" id="KW-0560">Oxidoreductase</keyword>
<dbReference type="PANTHER" id="PTHR43428">
    <property type="entry name" value="ARSENATE REDUCTASE"/>
    <property type="match status" value="1"/>
</dbReference>
<evidence type="ECO:0000313" key="8">
    <source>
        <dbReference type="EMBL" id="GAA3715788.1"/>
    </source>
</evidence>
<dbReference type="EMBL" id="BAABCK010000011">
    <property type="protein sequence ID" value="GAA3715788.1"/>
    <property type="molecule type" value="Genomic_DNA"/>
</dbReference>
<evidence type="ECO:0000256" key="4">
    <source>
        <dbReference type="ARBA" id="ARBA00023157"/>
    </source>
</evidence>
<dbReference type="Gene3D" id="3.40.50.2300">
    <property type="match status" value="1"/>
</dbReference>
<dbReference type="InterPro" id="IPR023485">
    <property type="entry name" value="Ptyr_pPase"/>
</dbReference>
<evidence type="ECO:0000313" key="9">
    <source>
        <dbReference type="Proteomes" id="UP001500920"/>
    </source>
</evidence>
<keyword evidence="2" id="KW-0059">Arsenical resistance</keyword>
<dbReference type="SMART" id="SM00226">
    <property type="entry name" value="LMWPc"/>
    <property type="match status" value="1"/>
</dbReference>
<dbReference type="PANTHER" id="PTHR43428:SF1">
    <property type="entry name" value="ARSENATE REDUCTASE"/>
    <property type="match status" value="1"/>
</dbReference>
<sequence>MQKPIIYFLCTGNSCRSQIAEGFAHKYLGDKYEIHSAGIEAHGINPRAVSIMRDAGIDITGQQSSIIDPEILNHADYAITLCGDARDNCPVTPSDVIHLHWGFEDPAKAKGSEEEIYSAFRQVRDDIEKRIIQFKNEGK</sequence>
<dbReference type="CDD" id="cd16345">
    <property type="entry name" value="LMWP_ArsC"/>
    <property type="match status" value="1"/>
</dbReference>
<dbReference type="NCBIfam" id="TIGR02691">
    <property type="entry name" value="arsC_pI258_fam"/>
    <property type="match status" value="1"/>
</dbReference>
<evidence type="ECO:0000256" key="1">
    <source>
        <dbReference type="ARBA" id="ARBA00022490"/>
    </source>
</evidence>
<dbReference type="SUPFAM" id="SSF52788">
    <property type="entry name" value="Phosphotyrosine protein phosphatases I"/>
    <property type="match status" value="1"/>
</dbReference>
<evidence type="ECO:0000256" key="5">
    <source>
        <dbReference type="ARBA" id="ARBA00023284"/>
    </source>
</evidence>
<evidence type="ECO:0000256" key="6">
    <source>
        <dbReference type="NCBIfam" id="TIGR02691"/>
    </source>
</evidence>
<comment type="caution">
    <text evidence="8">The sequence shown here is derived from an EMBL/GenBank/DDBJ whole genome shotgun (WGS) entry which is preliminary data.</text>
</comment>
<dbReference type="Proteomes" id="UP001500920">
    <property type="component" value="Unassembled WGS sequence"/>
</dbReference>
<organism evidence="8 9">
    <name type="scientific">Salinicoccus jeotgali</name>
    <dbReference type="NCBI Taxonomy" id="381634"/>
    <lineage>
        <taxon>Bacteria</taxon>
        <taxon>Bacillati</taxon>
        <taxon>Bacillota</taxon>
        <taxon>Bacilli</taxon>
        <taxon>Bacillales</taxon>
        <taxon>Staphylococcaceae</taxon>
        <taxon>Salinicoccus</taxon>
    </lineage>
</organism>
<feature type="domain" description="Phosphotyrosine protein phosphatase I" evidence="7">
    <location>
        <begin position="4"/>
        <end position="137"/>
    </location>
</feature>
<evidence type="ECO:0000256" key="2">
    <source>
        <dbReference type="ARBA" id="ARBA00022849"/>
    </source>
</evidence>
<proteinExistence type="predicted"/>
<dbReference type="InterPro" id="IPR014064">
    <property type="entry name" value="Arsenate_reductase_ArsC"/>
</dbReference>
<keyword evidence="9" id="KW-1185">Reference proteome</keyword>
<name>A0ABP7E8L1_9STAP</name>
<evidence type="ECO:0000259" key="7">
    <source>
        <dbReference type="SMART" id="SM00226"/>
    </source>
</evidence>
<dbReference type="InterPro" id="IPR036196">
    <property type="entry name" value="Ptyr_pPase_sf"/>
</dbReference>
<evidence type="ECO:0000256" key="3">
    <source>
        <dbReference type="ARBA" id="ARBA00023002"/>
    </source>
</evidence>
<reference evidence="9" key="1">
    <citation type="journal article" date="2019" name="Int. J. Syst. Evol. Microbiol.">
        <title>The Global Catalogue of Microorganisms (GCM) 10K type strain sequencing project: providing services to taxonomists for standard genome sequencing and annotation.</title>
        <authorList>
            <consortium name="The Broad Institute Genomics Platform"/>
            <consortium name="The Broad Institute Genome Sequencing Center for Infectious Disease"/>
            <person name="Wu L."/>
            <person name="Ma J."/>
        </authorList>
    </citation>
    <scope>NUCLEOTIDE SEQUENCE [LARGE SCALE GENOMIC DNA]</scope>
    <source>
        <strain evidence="9">JCM 16981</strain>
    </source>
</reference>